<reference evidence="2" key="1">
    <citation type="submission" date="2021-11" db="EMBL/GenBank/DDBJ databases">
        <title>Citrobacter meridianamericanus sp. nov. isolated from soil.</title>
        <authorList>
            <person name="Furlan J.P.R."/>
            <person name="Stehling E.G."/>
        </authorList>
    </citation>
    <scope>NUCLEOTIDE SEQUENCE</scope>
    <source>
        <strain evidence="2">BR102</strain>
    </source>
</reference>
<dbReference type="EMBL" id="JAJJVQ010000021">
    <property type="protein sequence ID" value="MCO5784617.1"/>
    <property type="molecule type" value="Genomic_DNA"/>
</dbReference>
<dbReference type="SMART" id="SM00052">
    <property type="entry name" value="EAL"/>
    <property type="match status" value="1"/>
</dbReference>
<dbReference type="Proteomes" id="UP001139290">
    <property type="component" value="Unassembled WGS sequence"/>
</dbReference>
<dbReference type="Gene3D" id="3.20.20.450">
    <property type="entry name" value="EAL domain"/>
    <property type="match status" value="1"/>
</dbReference>
<proteinExistence type="predicted"/>
<dbReference type="RefSeq" id="WP_252839136.1">
    <property type="nucleotide sequence ID" value="NZ_JAJJVQ010000021.1"/>
</dbReference>
<accession>A0ABT1BFP5</accession>
<name>A0ABT1BFP5_9ENTR</name>
<protein>
    <submittedName>
        <fullName evidence="2">EAL domain-containing protein</fullName>
    </submittedName>
</protein>
<dbReference type="InterPro" id="IPR001633">
    <property type="entry name" value="EAL_dom"/>
</dbReference>
<evidence type="ECO:0000313" key="2">
    <source>
        <dbReference type="EMBL" id="MCO5784617.1"/>
    </source>
</evidence>
<evidence type="ECO:0000259" key="1">
    <source>
        <dbReference type="PROSITE" id="PS50883"/>
    </source>
</evidence>
<sequence>MRVILPPASLSAVTPVCVQAFDREWTFTPWFEPVWRPDGRLMALDMLSRSAGRETGKPTLPAWFFARLPPREQLRLLCWQLDILGRMMPWCASREVVVSLSITRPLAMLVLAEPGVQETIQTLAPVLRPVISERTLPPGREVLSAPFLQGLLTLVPLWLDDFGAGSGGLSWLMSGLFESVKTDRGLLSELHVHPGGARFLAALSNLAGEGGTQLIAGGVSDPQLLAFSHEGQVTACQGALWPGVTAEQLHMLPDRCPGLAYGVSPASGEHHA</sequence>
<feature type="domain" description="EAL" evidence="1">
    <location>
        <begin position="10"/>
        <end position="258"/>
    </location>
</feature>
<organism evidence="2 3">
    <name type="scientific">Citrobacter meridianamericanus</name>
    <dbReference type="NCBI Taxonomy" id="2894201"/>
    <lineage>
        <taxon>Bacteria</taxon>
        <taxon>Pseudomonadati</taxon>
        <taxon>Pseudomonadota</taxon>
        <taxon>Gammaproteobacteria</taxon>
        <taxon>Enterobacterales</taxon>
        <taxon>Enterobacteriaceae</taxon>
        <taxon>Citrobacter</taxon>
    </lineage>
</organism>
<dbReference type="PROSITE" id="PS50883">
    <property type="entry name" value="EAL"/>
    <property type="match status" value="1"/>
</dbReference>
<keyword evidence="3" id="KW-1185">Reference proteome</keyword>
<dbReference type="InterPro" id="IPR035919">
    <property type="entry name" value="EAL_sf"/>
</dbReference>
<gene>
    <name evidence="2" type="ORF">LOD26_25480</name>
</gene>
<dbReference type="SUPFAM" id="SSF141868">
    <property type="entry name" value="EAL domain-like"/>
    <property type="match status" value="1"/>
</dbReference>
<comment type="caution">
    <text evidence="2">The sequence shown here is derived from an EMBL/GenBank/DDBJ whole genome shotgun (WGS) entry which is preliminary data.</text>
</comment>
<dbReference type="Pfam" id="PF00563">
    <property type="entry name" value="EAL"/>
    <property type="match status" value="1"/>
</dbReference>
<evidence type="ECO:0000313" key="3">
    <source>
        <dbReference type="Proteomes" id="UP001139290"/>
    </source>
</evidence>